<protein>
    <submittedName>
        <fullName evidence="1">Uncharacterized protein</fullName>
    </submittedName>
</protein>
<proteinExistence type="predicted"/>
<dbReference type="AlphaFoldDB" id="A0A415FKZ0"/>
<organism evidence="1 2">
    <name type="scientific">Bifidobacterium adolescentis</name>
    <dbReference type="NCBI Taxonomy" id="1680"/>
    <lineage>
        <taxon>Bacteria</taxon>
        <taxon>Bacillati</taxon>
        <taxon>Actinomycetota</taxon>
        <taxon>Actinomycetes</taxon>
        <taxon>Bifidobacteriales</taxon>
        <taxon>Bifidobacteriaceae</taxon>
        <taxon>Bifidobacterium</taxon>
    </lineage>
</organism>
<comment type="caution">
    <text evidence="1">The sequence shown here is derived from an EMBL/GenBank/DDBJ whole genome shotgun (WGS) entry which is preliminary data.</text>
</comment>
<reference evidence="1 2" key="1">
    <citation type="submission" date="2018-08" db="EMBL/GenBank/DDBJ databases">
        <title>A genome reference for cultivated species of the human gut microbiota.</title>
        <authorList>
            <person name="Zou Y."/>
            <person name="Xue W."/>
            <person name="Luo G."/>
        </authorList>
    </citation>
    <scope>NUCLEOTIDE SEQUENCE [LARGE SCALE GENOMIC DNA]</scope>
    <source>
        <strain evidence="1 2">AF45-19</strain>
    </source>
</reference>
<name>A0A415FKZ0_BIFAD</name>
<dbReference type="Proteomes" id="UP000285262">
    <property type="component" value="Unassembled WGS sequence"/>
</dbReference>
<evidence type="ECO:0000313" key="1">
    <source>
        <dbReference type="EMBL" id="RHK23555.1"/>
    </source>
</evidence>
<dbReference type="EMBL" id="QRNG01000032">
    <property type="protein sequence ID" value="RHK23555.1"/>
    <property type="molecule type" value="Genomic_DNA"/>
</dbReference>
<gene>
    <name evidence="1" type="ORF">DW072_09640</name>
</gene>
<evidence type="ECO:0000313" key="2">
    <source>
        <dbReference type="Proteomes" id="UP000285262"/>
    </source>
</evidence>
<sequence>MTMNLITGKAGAPHITSSDQGAMQAGLVGNGNYLLQGSDGKFPAVTMQSANKALIPVLNLVIEGRYARVTAAETVTIESGVTGRNRNDLICVKYTRDSNNIETIALAVLKGTATSGTAADPTVPSGSILNNSGTVWIPIARIPISGITAGTPVMLVKQLPPMSQLWDSVALTATFKFQDTRSFVGALYGGSNTITVKGNMLYVDLSSFKSTVEVSNYRVWLYQSGIRPSATIGLGCVGSSLADPHYNKQANWNPDGSITLLGGVGRDNILIQRFSMPIPSGVTFS</sequence>
<accession>A0A415FKZ0</accession>